<evidence type="ECO:0000256" key="2">
    <source>
        <dbReference type="ARBA" id="ARBA00022490"/>
    </source>
</evidence>
<dbReference type="NCBIfam" id="TIGR01003">
    <property type="entry name" value="PTS_HPr_family"/>
    <property type="match status" value="1"/>
</dbReference>
<accession>A0ABD5PHD4</accession>
<dbReference type="Gene3D" id="3.30.1340.10">
    <property type="entry name" value="HPr-like"/>
    <property type="match status" value="1"/>
</dbReference>
<dbReference type="SUPFAM" id="SSF55594">
    <property type="entry name" value="HPr-like"/>
    <property type="match status" value="1"/>
</dbReference>
<evidence type="ECO:0000313" key="5">
    <source>
        <dbReference type="EMBL" id="MFC4359944.1"/>
    </source>
</evidence>
<organism evidence="5 6">
    <name type="scientific">Halobium salinum</name>
    <dbReference type="NCBI Taxonomy" id="1364940"/>
    <lineage>
        <taxon>Archaea</taxon>
        <taxon>Methanobacteriati</taxon>
        <taxon>Methanobacteriota</taxon>
        <taxon>Stenosarchaea group</taxon>
        <taxon>Halobacteria</taxon>
        <taxon>Halobacteriales</taxon>
        <taxon>Haloferacaceae</taxon>
        <taxon>Halobium</taxon>
    </lineage>
</organism>
<dbReference type="Proteomes" id="UP001595921">
    <property type="component" value="Unassembled WGS sequence"/>
</dbReference>
<dbReference type="GO" id="GO:0005737">
    <property type="term" value="C:cytoplasm"/>
    <property type="evidence" value="ECO:0007669"/>
    <property type="project" value="UniProtKB-SubCell"/>
</dbReference>
<dbReference type="AlphaFoldDB" id="A0ABD5PHD4"/>
<dbReference type="GO" id="GO:0009401">
    <property type="term" value="P:phosphoenolpyruvate-dependent sugar phosphotransferase system"/>
    <property type="evidence" value="ECO:0007669"/>
    <property type="project" value="UniProtKB-KW"/>
</dbReference>
<dbReference type="InterPro" id="IPR050399">
    <property type="entry name" value="HPr"/>
</dbReference>
<evidence type="ECO:0000313" key="6">
    <source>
        <dbReference type="Proteomes" id="UP001595921"/>
    </source>
</evidence>
<proteinExistence type="predicted"/>
<comment type="caution">
    <text evidence="5">The sequence shown here is derived from an EMBL/GenBank/DDBJ whole genome shotgun (WGS) entry which is preliminary data.</text>
</comment>
<evidence type="ECO:0000256" key="1">
    <source>
        <dbReference type="ARBA" id="ARBA00004496"/>
    </source>
</evidence>
<feature type="domain" description="HPr" evidence="4">
    <location>
        <begin position="8"/>
        <end position="100"/>
    </location>
</feature>
<dbReference type="InterPro" id="IPR001020">
    <property type="entry name" value="PTS_HPr_His_P_site"/>
</dbReference>
<evidence type="ECO:0000256" key="3">
    <source>
        <dbReference type="ARBA" id="ARBA00022683"/>
    </source>
</evidence>
<keyword evidence="6" id="KW-1185">Reference proteome</keyword>
<evidence type="ECO:0000259" key="4">
    <source>
        <dbReference type="PROSITE" id="PS51350"/>
    </source>
</evidence>
<protein>
    <submittedName>
        <fullName evidence="5">HPr family phosphocarrier protein</fullName>
    </submittedName>
</protein>
<gene>
    <name evidence="5" type="ORF">ACFO0N_18510</name>
</gene>
<dbReference type="InterPro" id="IPR000032">
    <property type="entry name" value="HPr-like"/>
</dbReference>
<dbReference type="CDD" id="cd00367">
    <property type="entry name" value="PTS-HPr_like"/>
    <property type="match status" value="1"/>
</dbReference>
<comment type="subcellular location">
    <subcellularLocation>
        <location evidence="1">Cytoplasm</location>
    </subcellularLocation>
</comment>
<dbReference type="PRINTS" id="PR00107">
    <property type="entry name" value="PHOSPHOCPHPR"/>
</dbReference>
<name>A0ABD5PHD4_9EURY</name>
<keyword evidence="2" id="KW-0963">Cytoplasm</keyword>
<dbReference type="RefSeq" id="WP_267624892.1">
    <property type="nucleotide sequence ID" value="NZ_JAODIW010000010.1"/>
</dbReference>
<dbReference type="PANTHER" id="PTHR33705">
    <property type="entry name" value="PHOSPHOCARRIER PROTEIN HPR"/>
    <property type="match status" value="1"/>
</dbReference>
<dbReference type="PROSITE" id="PS51350">
    <property type="entry name" value="PTS_HPR_DOM"/>
    <property type="match status" value="1"/>
</dbReference>
<dbReference type="PANTHER" id="PTHR33705:SF2">
    <property type="entry name" value="PHOSPHOCARRIER PROTEIN NPR"/>
    <property type="match status" value="1"/>
</dbReference>
<reference evidence="5 6" key="1">
    <citation type="journal article" date="2019" name="Int. J. Syst. Evol. Microbiol.">
        <title>The Global Catalogue of Microorganisms (GCM) 10K type strain sequencing project: providing services to taxonomists for standard genome sequencing and annotation.</title>
        <authorList>
            <consortium name="The Broad Institute Genomics Platform"/>
            <consortium name="The Broad Institute Genome Sequencing Center for Infectious Disease"/>
            <person name="Wu L."/>
            <person name="Ma J."/>
        </authorList>
    </citation>
    <scope>NUCLEOTIDE SEQUENCE [LARGE SCALE GENOMIC DNA]</scope>
    <source>
        <strain evidence="5 6">CGMCC 1.12553</strain>
    </source>
</reference>
<dbReference type="InterPro" id="IPR035895">
    <property type="entry name" value="HPr-like_sf"/>
</dbReference>
<dbReference type="PROSITE" id="PS00369">
    <property type="entry name" value="PTS_HPR_HIS"/>
    <property type="match status" value="1"/>
</dbReference>
<dbReference type="Pfam" id="PF00381">
    <property type="entry name" value="PTS-HPr"/>
    <property type="match status" value="1"/>
</dbReference>
<dbReference type="EMBL" id="JBHSDS010000009">
    <property type="protein sequence ID" value="MFC4359944.1"/>
    <property type="molecule type" value="Genomic_DNA"/>
</dbReference>
<sequence>MSGSETTRAVRTVRVAAESGLHARPANEFVEAVNRHDADVRVARVDNESDLVDAGSTIAVASLGVRQGESVKLVVEGEEPEAVIDALERVLSTPQRADEPNVTGRSGQE</sequence>
<keyword evidence="3" id="KW-0598">Phosphotransferase system</keyword>